<keyword evidence="1" id="KW-0472">Membrane</keyword>
<evidence type="ECO:0000313" key="2">
    <source>
        <dbReference type="EMBL" id="KAL3614052.1"/>
    </source>
</evidence>
<proteinExistence type="predicted"/>
<feature type="transmembrane region" description="Helical" evidence="1">
    <location>
        <begin position="29"/>
        <end position="51"/>
    </location>
</feature>
<evidence type="ECO:0008006" key="4">
    <source>
        <dbReference type="Google" id="ProtNLM"/>
    </source>
</evidence>
<dbReference type="PANTHER" id="PTHR33640">
    <property type="entry name" value="TRANSMEMBRANE PROTEIN"/>
    <property type="match status" value="1"/>
</dbReference>
<comment type="caution">
    <text evidence="2">The sequence shown here is derived from an EMBL/GenBank/DDBJ whole genome shotgun (WGS) entry which is preliminary data.</text>
</comment>
<keyword evidence="1" id="KW-1133">Transmembrane helix</keyword>
<sequence>MDSLKFRDIKVEKPNTNSKHRSITKLSTLFRFLELFVFVIIVSQFSTQFSFSFNRNGEYFRGISVTLISPRFVFLVGNAIVVVLLLISGQFSTEKGRKSVDFYDEYVEKSQNKSQHKFSRVGYYEAKTTTKKKTMSRCKSENYMERVSVKDLRRSVSEKCRKREEEMSGEEFRRTVEAFIARQKSFLKEEE</sequence>
<reference evidence="3" key="1">
    <citation type="journal article" date="2024" name="IScience">
        <title>Strigolactones Initiate the Formation of Haustorium-like Structures in Castilleja.</title>
        <authorList>
            <person name="Buerger M."/>
            <person name="Peterson D."/>
            <person name="Chory J."/>
        </authorList>
    </citation>
    <scope>NUCLEOTIDE SEQUENCE [LARGE SCALE GENOMIC DNA]</scope>
</reference>
<evidence type="ECO:0000256" key="1">
    <source>
        <dbReference type="SAM" id="Phobius"/>
    </source>
</evidence>
<feature type="transmembrane region" description="Helical" evidence="1">
    <location>
        <begin position="71"/>
        <end position="89"/>
    </location>
</feature>
<keyword evidence="1" id="KW-0812">Transmembrane</keyword>
<protein>
    <recommendedName>
        <fullName evidence="4">DUF4408 domain-containing protein</fullName>
    </recommendedName>
</protein>
<evidence type="ECO:0000313" key="3">
    <source>
        <dbReference type="Proteomes" id="UP001632038"/>
    </source>
</evidence>
<keyword evidence="3" id="KW-1185">Reference proteome</keyword>
<accession>A0ABD3B9N2</accession>
<dbReference type="PANTHER" id="PTHR33640:SF8">
    <property type="entry name" value="TRANSMEMBRANE PROTEIN"/>
    <property type="match status" value="1"/>
</dbReference>
<name>A0ABD3B9N2_9LAMI</name>
<dbReference type="Proteomes" id="UP001632038">
    <property type="component" value="Unassembled WGS sequence"/>
</dbReference>
<gene>
    <name evidence="2" type="ORF">CASFOL_042126</name>
</gene>
<dbReference type="EMBL" id="JAVIJP010000107">
    <property type="protein sequence ID" value="KAL3614052.1"/>
    <property type="molecule type" value="Genomic_DNA"/>
</dbReference>
<organism evidence="2 3">
    <name type="scientific">Castilleja foliolosa</name>
    <dbReference type="NCBI Taxonomy" id="1961234"/>
    <lineage>
        <taxon>Eukaryota</taxon>
        <taxon>Viridiplantae</taxon>
        <taxon>Streptophyta</taxon>
        <taxon>Embryophyta</taxon>
        <taxon>Tracheophyta</taxon>
        <taxon>Spermatophyta</taxon>
        <taxon>Magnoliopsida</taxon>
        <taxon>eudicotyledons</taxon>
        <taxon>Gunneridae</taxon>
        <taxon>Pentapetalae</taxon>
        <taxon>asterids</taxon>
        <taxon>lamiids</taxon>
        <taxon>Lamiales</taxon>
        <taxon>Orobanchaceae</taxon>
        <taxon>Pedicularideae</taxon>
        <taxon>Castillejinae</taxon>
        <taxon>Castilleja</taxon>
    </lineage>
</organism>
<dbReference type="AlphaFoldDB" id="A0ABD3B9N2"/>